<sequence>MSLGTKYVIYVYVVLSAGLVRLTDGCVVQHVLRIPDSLCEQPV</sequence>
<dbReference type="AlphaFoldDB" id="A0A0B0PCN4"/>
<keyword evidence="2" id="KW-1185">Reference proteome</keyword>
<protein>
    <submittedName>
        <fullName evidence="1">Uncharacterized protein</fullName>
    </submittedName>
</protein>
<proteinExistence type="predicted"/>
<evidence type="ECO:0000313" key="2">
    <source>
        <dbReference type="Proteomes" id="UP000032142"/>
    </source>
</evidence>
<dbReference type="EMBL" id="KN422413">
    <property type="protein sequence ID" value="KHG22647.1"/>
    <property type="molecule type" value="Genomic_DNA"/>
</dbReference>
<dbReference type="Proteomes" id="UP000032142">
    <property type="component" value="Unassembled WGS sequence"/>
</dbReference>
<reference evidence="2" key="1">
    <citation type="submission" date="2014-09" db="EMBL/GenBank/DDBJ databases">
        <authorList>
            <person name="Mudge J."/>
            <person name="Ramaraj T."/>
            <person name="Lindquist I.E."/>
            <person name="Bharti A.K."/>
            <person name="Sundararajan A."/>
            <person name="Cameron C.T."/>
            <person name="Woodward J.E."/>
            <person name="May G.D."/>
            <person name="Brubaker C."/>
            <person name="Broadhvest J."/>
            <person name="Wilkins T.A."/>
        </authorList>
    </citation>
    <scope>NUCLEOTIDE SEQUENCE</scope>
    <source>
        <strain evidence="2">cv. AKA8401</strain>
    </source>
</reference>
<name>A0A0B0PCN4_GOSAR</name>
<organism evidence="1 2">
    <name type="scientific">Gossypium arboreum</name>
    <name type="common">Tree cotton</name>
    <name type="synonym">Gossypium nanking</name>
    <dbReference type="NCBI Taxonomy" id="29729"/>
    <lineage>
        <taxon>Eukaryota</taxon>
        <taxon>Viridiplantae</taxon>
        <taxon>Streptophyta</taxon>
        <taxon>Embryophyta</taxon>
        <taxon>Tracheophyta</taxon>
        <taxon>Spermatophyta</taxon>
        <taxon>Magnoliopsida</taxon>
        <taxon>eudicotyledons</taxon>
        <taxon>Gunneridae</taxon>
        <taxon>Pentapetalae</taxon>
        <taxon>rosids</taxon>
        <taxon>malvids</taxon>
        <taxon>Malvales</taxon>
        <taxon>Malvaceae</taxon>
        <taxon>Malvoideae</taxon>
        <taxon>Gossypium</taxon>
    </lineage>
</organism>
<accession>A0A0B0PCN4</accession>
<gene>
    <name evidence="1" type="ORF">F383_29036</name>
</gene>
<evidence type="ECO:0000313" key="1">
    <source>
        <dbReference type="EMBL" id="KHG22647.1"/>
    </source>
</evidence>